<dbReference type="AlphaFoldDB" id="A0A438G987"/>
<reference evidence="1 2" key="1">
    <citation type="journal article" date="2018" name="PLoS Genet.">
        <title>Population sequencing reveals clonal diversity and ancestral inbreeding in the grapevine cultivar Chardonnay.</title>
        <authorList>
            <person name="Roach M.J."/>
            <person name="Johnson D.L."/>
            <person name="Bohlmann J."/>
            <person name="van Vuuren H.J."/>
            <person name="Jones S.J."/>
            <person name="Pretorius I.S."/>
            <person name="Schmidt S.A."/>
            <person name="Borneman A.R."/>
        </authorList>
    </citation>
    <scope>NUCLEOTIDE SEQUENCE [LARGE SCALE GENOMIC DNA]</scope>
    <source>
        <strain evidence="2">cv. Chardonnay</strain>
        <tissue evidence="1">Leaf</tissue>
    </source>
</reference>
<dbReference type="EMBL" id="QGNW01000522">
    <property type="protein sequence ID" value="RVW68721.1"/>
    <property type="molecule type" value="Genomic_DNA"/>
</dbReference>
<evidence type="ECO:0000313" key="2">
    <source>
        <dbReference type="Proteomes" id="UP000288805"/>
    </source>
</evidence>
<proteinExistence type="predicted"/>
<accession>A0A438G987</accession>
<name>A0A438G987_VITVI</name>
<organism evidence="1 2">
    <name type="scientific">Vitis vinifera</name>
    <name type="common">Grape</name>
    <dbReference type="NCBI Taxonomy" id="29760"/>
    <lineage>
        <taxon>Eukaryota</taxon>
        <taxon>Viridiplantae</taxon>
        <taxon>Streptophyta</taxon>
        <taxon>Embryophyta</taxon>
        <taxon>Tracheophyta</taxon>
        <taxon>Spermatophyta</taxon>
        <taxon>Magnoliopsida</taxon>
        <taxon>eudicotyledons</taxon>
        <taxon>Gunneridae</taxon>
        <taxon>Pentapetalae</taxon>
        <taxon>rosids</taxon>
        <taxon>Vitales</taxon>
        <taxon>Vitaceae</taxon>
        <taxon>Viteae</taxon>
        <taxon>Vitis</taxon>
    </lineage>
</organism>
<comment type="caution">
    <text evidence="1">The sequence shown here is derived from an EMBL/GenBank/DDBJ whole genome shotgun (WGS) entry which is preliminary data.</text>
</comment>
<evidence type="ECO:0000313" key="1">
    <source>
        <dbReference type="EMBL" id="RVW68721.1"/>
    </source>
</evidence>
<protein>
    <submittedName>
        <fullName evidence="1">Uncharacterized protein</fullName>
    </submittedName>
</protein>
<dbReference type="Proteomes" id="UP000288805">
    <property type="component" value="Unassembled WGS sequence"/>
</dbReference>
<gene>
    <name evidence="1" type="ORF">CK203_062729</name>
</gene>
<sequence>MPMSLQSPSPAEKKITAGASTCAPEISSCSTFMSITQYKKRSASPPRAPKPSGRMGPFQAQGLILLLRLVYAHNKNYFSLFSRETMHWIQDNILWKEVAIKYSHISGILITSRKCKEY</sequence>